<feature type="compositionally biased region" description="Basic residues" evidence="1">
    <location>
        <begin position="1"/>
        <end position="13"/>
    </location>
</feature>
<reference evidence="2 3" key="1">
    <citation type="journal article" date="2014" name="Genome Announc.">
        <title>The Genome of the Predominant Equine Lactobacillus Species, Lactobacillus equi, Is Reflective of Its Lifestyle Adaptations to an Herbivorous Host.</title>
        <authorList>
            <person name="O'Donnell M.M."/>
            <person name="Harris H.M."/>
            <person name="O'Toole P.W."/>
            <person name="Ross R.P."/>
        </authorList>
    </citation>
    <scope>NUCLEOTIDE SEQUENCE [LARGE SCALE GENOMIC DNA]</scope>
    <source>
        <strain evidence="2 3">DPC 6820</strain>
    </source>
</reference>
<organism evidence="2 3">
    <name type="scientific">Ligilactobacillus equi DPC 6820</name>
    <dbReference type="NCBI Taxonomy" id="1392007"/>
    <lineage>
        <taxon>Bacteria</taxon>
        <taxon>Bacillati</taxon>
        <taxon>Bacillota</taxon>
        <taxon>Bacilli</taxon>
        <taxon>Lactobacillales</taxon>
        <taxon>Lactobacillaceae</taxon>
        <taxon>Ligilactobacillus</taxon>
    </lineage>
</organism>
<dbReference type="PATRIC" id="fig|1392007.3.peg.16"/>
<comment type="caution">
    <text evidence="2">The sequence shown here is derived from an EMBL/GenBank/DDBJ whole genome shotgun (WGS) entry which is preliminary data.</text>
</comment>
<dbReference type="RefSeq" id="WP_023858635.1">
    <property type="nucleotide sequence ID" value="NZ_AWWH01000003.1"/>
</dbReference>
<dbReference type="EMBL" id="AWWH01000003">
    <property type="protein sequence ID" value="ETA75143.1"/>
    <property type="molecule type" value="Genomic_DNA"/>
</dbReference>
<dbReference type="Proteomes" id="UP000018559">
    <property type="component" value="Unassembled WGS sequence"/>
</dbReference>
<proteinExistence type="predicted"/>
<evidence type="ECO:0000313" key="2">
    <source>
        <dbReference type="EMBL" id="ETA75143.1"/>
    </source>
</evidence>
<feature type="region of interest" description="Disordered" evidence="1">
    <location>
        <begin position="1"/>
        <end position="26"/>
    </location>
</feature>
<accession>V7I110</accession>
<gene>
    <name evidence="2" type="ORF">LEQ_1379c</name>
</gene>
<dbReference type="AlphaFoldDB" id="V7I110"/>
<name>V7I110_9LACO</name>
<keyword evidence="3" id="KW-1185">Reference proteome</keyword>
<evidence type="ECO:0000256" key="1">
    <source>
        <dbReference type="SAM" id="MobiDB-lite"/>
    </source>
</evidence>
<evidence type="ECO:0000313" key="3">
    <source>
        <dbReference type="Proteomes" id="UP000018559"/>
    </source>
</evidence>
<protein>
    <submittedName>
        <fullName evidence="2">Uncharacterized protein</fullName>
    </submittedName>
</protein>
<sequence>MAKKKINAKKLLHQKQSQARKTQPIRRQHDAFTPMNHISDEQFVKDSITMLKNVKQADDKRSIANFPAELLASRKATARYLQGYFLTDARLQAQPLSGLKNYISEHIVIRGLVSDYDAEKEELLIQNPILLAHSKQEQGAWNYLPEPLHLANCFSLPLKDIYSASNGVRVSIGDYIMLDALIREDESLTSVAIIDSGLIVTTRQGFETADNIDGSFPRKHDYLFEFKDLPNGDWGLVLNQAGIDLWSRLSERQPEDYSTNLAIFS</sequence>